<evidence type="ECO:0000256" key="2">
    <source>
        <dbReference type="SAM" id="Phobius"/>
    </source>
</evidence>
<proteinExistence type="predicted"/>
<accession>A0ABC9YNZ7</accession>
<feature type="compositionally biased region" description="Pro residues" evidence="1">
    <location>
        <begin position="1"/>
        <end position="10"/>
    </location>
</feature>
<keyword evidence="2" id="KW-0472">Membrane</keyword>
<feature type="transmembrane region" description="Helical" evidence="2">
    <location>
        <begin position="69"/>
        <end position="93"/>
    </location>
</feature>
<dbReference type="AlphaFoldDB" id="A0ABC9YNZ7"/>
<dbReference type="Proteomes" id="UP000180166">
    <property type="component" value="Chromosome"/>
</dbReference>
<evidence type="ECO:0000256" key="1">
    <source>
        <dbReference type="SAM" id="MobiDB-lite"/>
    </source>
</evidence>
<gene>
    <name evidence="3" type="ORF">NS506_01130</name>
    <name evidence="4" type="ORF">NSK11_contig00014-0071</name>
</gene>
<reference evidence="5" key="1">
    <citation type="submission" date="2015-07" db="EMBL/GenBank/DDBJ databases">
        <title>Nocardia seriolae U-1 whole genome shotgun sequence.</title>
        <authorList>
            <person name="Imajoh M."/>
            <person name="Fukumoto Y."/>
            <person name="Sukeda M."/>
            <person name="Yamane J."/>
            <person name="Yamasaki K."/>
            <person name="Shimizu M."/>
            <person name="Ohnishi K."/>
            <person name="Oshima S."/>
        </authorList>
    </citation>
    <scope>NUCLEOTIDE SEQUENCE [LARGE SCALE GENOMIC DNA]</scope>
    <source>
        <strain evidence="5">U-1</strain>
    </source>
</reference>
<evidence type="ECO:0000313" key="3">
    <source>
        <dbReference type="EMBL" id="APA95203.1"/>
    </source>
</evidence>
<name>A0ABC9YNZ7_9NOCA</name>
<feature type="region of interest" description="Disordered" evidence="1">
    <location>
        <begin position="1"/>
        <end position="43"/>
    </location>
</feature>
<feature type="compositionally biased region" description="Low complexity" evidence="1">
    <location>
        <begin position="11"/>
        <end position="43"/>
    </location>
</feature>
<reference evidence="3 6" key="3">
    <citation type="submission" date="2016-10" db="EMBL/GenBank/DDBJ databases">
        <title>Genome sequence of Nocardia seriolae strain EM150506, isolated from Anguila japonica.</title>
        <authorList>
            <person name="Han H.-J."/>
        </authorList>
    </citation>
    <scope>NUCLEOTIDE SEQUENCE [LARGE SCALE GENOMIC DNA]</scope>
    <source>
        <strain evidence="3 6">EM150506</strain>
    </source>
</reference>
<keyword evidence="2" id="KW-0812">Transmembrane</keyword>
<dbReference type="EMBL" id="BBYQ01000014">
    <property type="protein sequence ID" value="GAP27141.1"/>
    <property type="molecule type" value="Genomic_DNA"/>
</dbReference>
<evidence type="ECO:0000313" key="5">
    <source>
        <dbReference type="Proteomes" id="UP000037179"/>
    </source>
</evidence>
<dbReference type="EMBL" id="CP017839">
    <property type="protein sequence ID" value="APA95203.1"/>
    <property type="molecule type" value="Genomic_DNA"/>
</dbReference>
<protein>
    <recommendedName>
        <fullName evidence="7">DUF4190 domain-containing protein</fullName>
    </recommendedName>
</protein>
<evidence type="ECO:0000313" key="4">
    <source>
        <dbReference type="EMBL" id="GAP27141.1"/>
    </source>
</evidence>
<feature type="transmembrane region" description="Helical" evidence="2">
    <location>
        <begin position="114"/>
        <end position="141"/>
    </location>
</feature>
<dbReference type="GeneID" id="93371035"/>
<dbReference type="KEGG" id="nsr:NS506_01130"/>
<sequence length="148" mass="15594">MTYDPPPPGWDPQFPGFDKQPQDQQPQGGQPLSYGYVQQPGYYPGYPQPAPGYYPQPYYGAPPPDHPQAVVVLILGIMSLVFCPLLGPVAWIMGGSARREITRSQGAIGGSGMVTAGWICGIIASAGMILLLLFIVFAVIAGSGGSPS</sequence>
<evidence type="ECO:0000313" key="6">
    <source>
        <dbReference type="Proteomes" id="UP000180166"/>
    </source>
</evidence>
<dbReference type="Proteomes" id="UP000037179">
    <property type="component" value="Unassembled WGS sequence"/>
</dbReference>
<dbReference type="RefSeq" id="WP_196223035.1">
    <property type="nucleotide sequence ID" value="NZ_AP017900.1"/>
</dbReference>
<reference evidence="4 5" key="2">
    <citation type="journal article" date="2016" name="Genome Announc.">
        <title>Draft Genome Sequence of Erythromycin- and Oxytetracycline-Sensitive Nocardia seriolae Strain U-1 (NBRC 110359).</title>
        <authorList>
            <person name="Imajoh M."/>
            <person name="Sukeda M."/>
            <person name="Shimizu M."/>
            <person name="Yamane J."/>
            <person name="Ohnishi K."/>
            <person name="Oshima S."/>
        </authorList>
    </citation>
    <scope>NUCLEOTIDE SEQUENCE [LARGE SCALE GENOMIC DNA]</scope>
    <source>
        <strain evidence="4 5">U-1</strain>
    </source>
</reference>
<keyword evidence="2" id="KW-1133">Transmembrane helix</keyword>
<evidence type="ECO:0008006" key="7">
    <source>
        <dbReference type="Google" id="ProtNLM"/>
    </source>
</evidence>
<keyword evidence="5" id="KW-1185">Reference proteome</keyword>
<organism evidence="4 5">
    <name type="scientific">Nocardia seriolae</name>
    <dbReference type="NCBI Taxonomy" id="37332"/>
    <lineage>
        <taxon>Bacteria</taxon>
        <taxon>Bacillati</taxon>
        <taxon>Actinomycetota</taxon>
        <taxon>Actinomycetes</taxon>
        <taxon>Mycobacteriales</taxon>
        <taxon>Nocardiaceae</taxon>
        <taxon>Nocardia</taxon>
    </lineage>
</organism>